<evidence type="ECO:0000313" key="3">
    <source>
        <dbReference type="Proteomes" id="UP001066276"/>
    </source>
</evidence>
<organism evidence="2 3">
    <name type="scientific">Pleurodeles waltl</name>
    <name type="common">Iberian ribbed newt</name>
    <dbReference type="NCBI Taxonomy" id="8319"/>
    <lineage>
        <taxon>Eukaryota</taxon>
        <taxon>Metazoa</taxon>
        <taxon>Chordata</taxon>
        <taxon>Craniata</taxon>
        <taxon>Vertebrata</taxon>
        <taxon>Euteleostomi</taxon>
        <taxon>Amphibia</taxon>
        <taxon>Batrachia</taxon>
        <taxon>Caudata</taxon>
        <taxon>Salamandroidea</taxon>
        <taxon>Salamandridae</taxon>
        <taxon>Pleurodelinae</taxon>
        <taxon>Pleurodeles</taxon>
    </lineage>
</organism>
<evidence type="ECO:0000313" key="2">
    <source>
        <dbReference type="EMBL" id="KAJ1163038.1"/>
    </source>
</evidence>
<name>A0AAV7SGA6_PLEWA</name>
<gene>
    <name evidence="2" type="ORF">NDU88_003501</name>
</gene>
<sequence length="182" mass="19060">MAGTCYAGDGERRVRGETEALSRLSSRALGYGGTPVRSSALPTGARGGETHSPSYLNFGGPAAAPGASERPGHHPPFSPFRPANTREGERTAPRPNTYGGPTLESHLQVPPPSPPPWGRWRAGSPPPLRLNFLPSAELVTGGPVNGAPGTATPTSQPHPLQRRPFPGVAEAPQRTEAQELSR</sequence>
<dbReference type="Proteomes" id="UP001066276">
    <property type="component" value="Chromosome 4_2"/>
</dbReference>
<dbReference type="AlphaFoldDB" id="A0AAV7SGA6"/>
<accession>A0AAV7SGA6</accession>
<reference evidence="2" key="1">
    <citation type="journal article" date="2022" name="bioRxiv">
        <title>Sequencing and chromosome-scale assembly of the giantPleurodeles waltlgenome.</title>
        <authorList>
            <person name="Brown T."/>
            <person name="Elewa A."/>
            <person name="Iarovenko S."/>
            <person name="Subramanian E."/>
            <person name="Araus A.J."/>
            <person name="Petzold A."/>
            <person name="Susuki M."/>
            <person name="Suzuki K.-i.T."/>
            <person name="Hayashi T."/>
            <person name="Toyoda A."/>
            <person name="Oliveira C."/>
            <person name="Osipova E."/>
            <person name="Leigh N.D."/>
            <person name="Simon A."/>
            <person name="Yun M.H."/>
        </authorList>
    </citation>
    <scope>NUCLEOTIDE SEQUENCE</scope>
    <source>
        <strain evidence="2">20211129_DDA</strain>
        <tissue evidence="2">Liver</tissue>
    </source>
</reference>
<evidence type="ECO:0000256" key="1">
    <source>
        <dbReference type="SAM" id="MobiDB-lite"/>
    </source>
</evidence>
<keyword evidence="3" id="KW-1185">Reference proteome</keyword>
<feature type="region of interest" description="Disordered" evidence="1">
    <location>
        <begin position="25"/>
        <end position="182"/>
    </location>
</feature>
<dbReference type="EMBL" id="JANPWB010000008">
    <property type="protein sequence ID" value="KAJ1163038.1"/>
    <property type="molecule type" value="Genomic_DNA"/>
</dbReference>
<proteinExistence type="predicted"/>
<comment type="caution">
    <text evidence="2">The sequence shown here is derived from an EMBL/GenBank/DDBJ whole genome shotgun (WGS) entry which is preliminary data.</text>
</comment>
<protein>
    <submittedName>
        <fullName evidence="2">Uncharacterized protein</fullName>
    </submittedName>
</protein>